<dbReference type="AlphaFoldDB" id="A0A2K3KIH0"/>
<evidence type="ECO:0000313" key="2">
    <source>
        <dbReference type="Proteomes" id="UP000236291"/>
    </source>
</evidence>
<evidence type="ECO:0008006" key="3">
    <source>
        <dbReference type="Google" id="ProtNLM"/>
    </source>
</evidence>
<proteinExistence type="predicted"/>
<accession>A0A2K3KIH0</accession>
<sequence>MEEVNLDNLNLIDDEPLDFELEEDSAEQNDITLCLVGHFVHDRPINFNSMKTRLDDVWRPVKSMAVTKGDRTQPAFYLNSFKCGSNSNR</sequence>
<protein>
    <recommendedName>
        <fullName evidence="3">DUF4283 domain-containing protein</fullName>
    </recommendedName>
</protein>
<reference evidence="1 2" key="2">
    <citation type="journal article" date="2017" name="Front. Plant Sci.">
        <title>Gene Classification and Mining of Molecular Markers Useful in Red Clover (Trifolium pratense) Breeding.</title>
        <authorList>
            <person name="Istvanek J."/>
            <person name="Dluhosova J."/>
            <person name="Dluhos P."/>
            <person name="Patkova L."/>
            <person name="Nedelnik J."/>
            <person name="Repkova J."/>
        </authorList>
    </citation>
    <scope>NUCLEOTIDE SEQUENCE [LARGE SCALE GENOMIC DNA]</scope>
    <source>
        <strain evidence="2">cv. Tatra</strain>
        <tissue evidence="1">Young leaves</tissue>
    </source>
</reference>
<name>A0A2K3KIH0_TRIPR</name>
<evidence type="ECO:0000313" key="1">
    <source>
        <dbReference type="EMBL" id="PNX66072.1"/>
    </source>
</evidence>
<dbReference type="EMBL" id="ASHM01097759">
    <property type="protein sequence ID" value="PNX66072.1"/>
    <property type="molecule type" value="Genomic_DNA"/>
</dbReference>
<feature type="non-terminal residue" evidence="1">
    <location>
        <position position="89"/>
    </location>
</feature>
<organism evidence="1 2">
    <name type="scientific">Trifolium pratense</name>
    <name type="common">Red clover</name>
    <dbReference type="NCBI Taxonomy" id="57577"/>
    <lineage>
        <taxon>Eukaryota</taxon>
        <taxon>Viridiplantae</taxon>
        <taxon>Streptophyta</taxon>
        <taxon>Embryophyta</taxon>
        <taxon>Tracheophyta</taxon>
        <taxon>Spermatophyta</taxon>
        <taxon>Magnoliopsida</taxon>
        <taxon>eudicotyledons</taxon>
        <taxon>Gunneridae</taxon>
        <taxon>Pentapetalae</taxon>
        <taxon>rosids</taxon>
        <taxon>fabids</taxon>
        <taxon>Fabales</taxon>
        <taxon>Fabaceae</taxon>
        <taxon>Papilionoideae</taxon>
        <taxon>50 kb inversion clade</taxon>
        <taxon>NPAAA clade</taxon>
        <taxon>Hologalegina</taxon>
        <taxon>IRL clade</taxon>
        <taxon>Trifolieae</taxon>
        <taxon>Trifolium</taxon>
    </lineage>
</organism>
<gene>
    <name evidence="1" type="ORF">L195_g054889</name>
</gene>
<comment type="caution">
    <text evidence="1">The sequence shown here is derived from an EMBL/GenBank/DDBJ whole genome shotgun (WGS) entry which is preliminary data.</text>
</comment>
<dbReference type="Proteomes" id="UP000236291">
    <property type="component" value="Unassembled WGS sequence"/>
</dbReference>
<reference evidence="1 2" key="1">
    <citation type="journal article" date="2014" name="Am. J. Bot.">
        <title>Genome assembly and annotation for red clover (Trifolium pratense; Fabaceae).</title>
        <authorList>
            <person name="Istvanek J."/>
            <person name="Jaros M."/>
            <person name="Krenek A."/>
            <person name="Repkova J."/>
        </authorList>
    </citation>
    <scope>NUCLEOTIDE SEQUENCE [LARGE SCALE GENOMIC DNA]</scope>
    <source>
        <strain evidence="2">cv. Tatra</strain>
        <tissue evidence="1">Young leaves</tissue>
    </source>
</reference>